<evidence type="ECO:0000313" key="1">
    <source>
        <dbReference type="EMBL" id="KRT93176.1"/>
    </source>
</evidence>
<proteinExistence type="predicted"/>
<evidence type="ECO:0000313" key="6">
    <source>
        <dbReference type="Proteomes" id="UP001341297"/>
    </source>
</evidence>
<sequence>MKHAQESFTRVKSYRPFHSAFDPCPPIGKRYYRTPPNLYLGFQPRGLPQFSPMEALQKGTLWPVFYDPYENPYEIGGKGG</sequence>
<dbReference type="Pfam" id="PF11007">
    <property type="entry name" value="CotJA"/>
    <property type="match status" value="1"/>
</dbReference>
<evidence type="ECO:0000313" key="4">
    <source>
        <dbReference type="Proteomes" id="UP000036168"/>
    </source>
</evidence>
<keyword evidence="6" id="KW-1185">Reference proteome</keyword>
<dbReference type="RefSeq" id="WP_046131300.1">
    <property type="nucleotide sequence ID" value="NZ_CP023481.1"/>
</dbReference>
<dbReference type="EMBL" id="CP035232">
    <property type="protein sequence ID" value="QAT64536.1"/>
    <property type="molecule type" value="Genomic_DNA"/>
</dbReference>
<accession>A0A0J6ECU7</accession>
<dbReference type="EMBL" id="JARRTL010000034">
    <property type="protein sequence ID" value="MEC0487652.1"/>
    <property type="molecule type" value="Genomic_DNA"/>
</dbReference>
<dbReference type="AlphaFoldDB" id="A0A0J6ECU7"/>
<evidence type="ECO:0000313" key="2">
    <source>
        <dbReference type="EMBL" id="MEC0487652.1"/>
    </source>
</evidence>
<dbReference type="Proteomes" id="UP001341297">
    <property type="component" value="Unassembled WGS sequence"/>
</dbReference>
<dbReference type="InterPro" id="IPR020256">
    <property type="entry name" value="Spore_coat_CotJA"/>
</dbReference>
<reference evidence="2 6" key="4">
    <citation type="submission" date="2023-03" db="EMBL/GenBank/DDBJ databases">
        <title>Agriculturally important microbes genome sequencing.</title>
        <authorList>
            <person name="Dunlap C."/>
        </authorList>
    </citation>
    <scope>NUCLEOTIDE SEQUENCE [LARGE SCALE GENOMIC DNA]</scope>
    <source>
        <strain evidence="2 6">CBP-3203</strain>
    </source>
</reference>
<dbReference type="STRING" id="1664069.BGLY_1171"/>
<reference evidence="1" key="2">
    <citation type="submission" date="2015-10" db="EMBL/GenBank/DDBJ databases">
        <authorList>
            <person name="Dunlap C."/>
        </authorList>
    </citation>
    <scope>NUCLEOTIDE SEQUENCE</scope>
    <source>
        <strain evidence="1">GO-13</strain>
    </source>
</reference>
<evidence type="ECO:0000313" key="3">
    <source>
        <dbReference type="EMBL" id="QAT64536.1"/>
    </source>
</evidence>
<keyword evidence="1" id="KW-0946">Virion</keyword>
<dbReference type="OrthoDB" id="2376696at2"/>
<dbReference type="KEGG" id="bgy:BGLY_1171"/>
<reference evidence="1 4" key="1">
    <citation type="journal article" date="2015" name="Int. J. Syst. Evol. Microbiol.">
        <title>Bacillus glycinifermentans sp. nov., isolated from fermented soybean paste.</title>
        <authorList>
            <person name="Kim S.J."/>
            <person name="Dunlap C.A."/>
            <person name="Kwon S.W."/>
            <person name="Rooney A.P."/>
        </authorList>
    </citation>
    <scope>NUCLEOTIDE SEQUENCE [LARGE SCALE GENOMIC DNA]</scope>
    <source>
        <strain evidence="1 4">GO-13</strain>
    </source>
</reference>
<accession>A0A0J6EMP4</accession>
<reference evidence="3 5" key="3">
    <citation type="submission" date="2019-01" db="EMBL/GenBank/DDBJ databases">
        <title>Genome sequence of Bacillus glycinifermentans SRCM103574.</title>
        <authorList>
            <person name="Kong H.-J."/>
            <person name="Jeong S.-Y."/>
            <person name="Jeong D.-Y."/>
        </authorList>
    </citation>
    <scope>NUCLEOTIDE SEQUENCE [LARGE SCALE GENOMIC DNA]</scope>
    <source>
        <strain evidence="3 5">SRCM103574</strain>
    </source>
</reference>
<organism evidence="1 4">
    <name type="scientific">Bacillus glycinifermentans</name>
    <dbReference type="NCBI Taxonomy" id="1664069"/>
    <lineage>
        <taxon>Bacteria</taxon>
        <taxon>Bacillati</taxon>
        <taxon>Bacillota</taxon>
        <taxon>Bacilli</taxon>
        <taxon>Bacillales</taxon>
        <taxon>Bacillaceae</taxon>
        <taxon>Bacillus</taxon>
    </lineage>
</organism>
<gene>
    <name evidence="1" type="ORF">AB447_219690</name>
    <name evidence="3" type="ORF">EQZ20_06195</name>
    <name evidence="2" type="ORF">P8828_23175</name>
</gene>
<name>A0A0J6ECU7_9BACI</name>
<dbReference type="PATRIC" id="fig|1664069.3.peg.3850"/>
<evidence type="ECO:0000313" key="5">
    <source>
        <dbReference type="Proteomes" id="UP000288675"/>
    </source>
</evidence>
<dbReference type="Proteomes" id="UP000288675">
    <property type="component" value="Chromosome"/>
</dbReference>
<keyword evidence="1" id="KW-0167">Capsid protein</keyword>
<dbReference type="EMBL" id="LECW02000022">
    <property type="protein sequence ID" value="KRT93176.1"/>
    <property type="molecule type" value="Genomic_DNA"/>
</dbReference>
<dbReference type="Proteomes" id="UP000036168">
    <property type="component" value="Unassembled WGS sequence"/>
</dbReference>
<dbReference type="GeneID" id="82852269"/>
<protein>
    <submittedName>
        <fullName evidence="2">Spore coat associated protein CotJA</fullName>
    </submittedName>
    <submittedName>
        <fullName evidence="1">Spore coat protein CotJA</fullName>
    </submittedName>
</protein>